<reference evidence="1" key="1">
    <citation type="submission" date="2023-08" db="EMBL/GenBank/DDBJ databases">
        <title>Pelteobagrus vachellii genome.</title>
        <authorList>
            <person name="Liu H."/>
        </authorList>
    </citation>
    <scope>NUCLEOTIDE SEQUENCE</scope>
    <source>
        <strain evidence="1">PRFRI_2022a</strain>
        <tissue evidence="1">Muscle</tissue>
    </source>
</reference>
<name>A0AA88NUI4_TACVA</name>
<accession>A0AA88NUI4</accession>
<keyword evidence="2" id="KW-1185">Reference proteome</keyword>
<organism evidence="1 2">
    <name type="scientific">Tachysurus vachellii</name>
    <name type="common">Darkbarbel catfish</name>
    <name type="synonym">Pelteobagrus vachellii</name>
    <dbReference type="NCBI Taxonomy" id="175792"/>
    <lineage>
        <taxon>Eukaryota</taxon>
        <taxon>Metazoa</taxon>
        <taxon>Chordata</taxon>
        <taxon>Craniata</taxon>
        <taxon>Vertebrata</taxon>
        <taxon>Euteleostomi</taxon>
        <taxon>Actinopterygii</taxon>
        <taxon>Neopterygii</taxon>
        <taxon>Teleostei</taxon>
        <taxon>Ostariophysi</taxon>
        <taxon>Siluriformes</taxon>
        <taxon>Bagridae</taxon>
        <taxon>Tachysurus</taxon>
    </lineage>
</organism>
<dbReference type="AlphaFoldDB" id="A0AA88NUI4"/>
<evidence type="ECO:0000313" key="1">
    <source>
        <dbReference type="EMBL" id="KAK2866411.1"/>
    </source>
</evidence>
<proteinExistence type="predicted"/>
<dbReference type="EMBL" id="JAVHJS010000002">
    <property type="protein sequence ID" value="KAK2866411.1"/>
    <property type="molecule type" value="Genomic_DNA"/>
</dbReference>
<sequence>MRVVKTCSSVRELIGKGEILQVIVGYSRQVDYNNIKQIYGNKILFQDRDCRMLLEYRLDISGSFIPKLFMH</sequence>
<dbReference type="Proteomes" id="UP001187315">
    <property type="component" value="Unassembled WGS sequence"/>
</dbReference>
<evidence type="ECO:0000313" key="2">
    <source>
        <dbReference type="Proteomes" id="UP001187315"/>
    </source>
</evidence>
<comment type="caution">
    <text evidence="1">The sequence shown here is derived from an EMBL/GenBank/DDBJ whole genome shotgun (WGS) entry which is preliminary data.</text>
</comment>
<protein>
    <submittedName>
        <fullName evidence="1">Uncharacterized protein</fullName>
    </submittedName>
</protein>
<gene>
    <name evidence="1" type="ORF">Q7C36_002467</name>
</gene>